<evidence type="ECO:0000256" key="10">
    <source>
        <dbReference type="ARBA" id="ARBA00030458"/>
    </source>
</evidence>
<dbReference type="OrthoDB" id="5786980at2759"/>
<dbReference type="Proteomes" id="UP000594454">
    <property type="component" value="Chromosome 2"/>
</dbReference>
<comment type="subcellular location">
    <subcellularLocation>
        <location evidence="2">Cytoplasm</location>
    </subcellularLocation>
    <subcellularLocation>
        <location evidence="1">Nucleus membrane</location>
        <topology evidence="1">Multi-pass membrane protein</topology>
    </subcellularLocation>
</comment>
<dbReference type="EMBL" id="LR899010">
    <property type="protein sequence ID" value="CAD7083645.1"/>
    <property type="molecule type" value="Genomic_DNA"/>
</dbReference>
<keyword evidence="5 11" id="KW-0812">Transmembrane</keyword>
<keyword evidence="7" id="KW-0443">Lipid metabolism</keyword>
<evidence type="ECO:0000256" key="5">
    <source>
        <dbReference type="ARBA" id="ARBA00022692"/>
    </source>
</evidence>
<keyword evidence="8 11" id="KW-0472">Membrane</keyword>
<evidence type="ECO:0000313" key="12">
    <source>
        <dbReference type="EMBL" id="CAD7083645.1"/>
    </source>
</evidence>
<dbReference type="OMA" id="NHPFFAI"/>
<dbReference type="PANTHER" id="PTHR20996">
    <property type="entry name" value="NUCLEAR ENVELOPE PHOSPHATASE-REGULATORY SUBUNIT 1"/>
    <property type="match status" value="1"/>
</dbReference>
<sequence>MESSACEDLKAFERRLTEVVASYRPATIRWRIVLITISILTAIGAWFWLRDPKTSIVPLSESLCNHPVFFCATLTLIFIPVALFMFGIHKLVIAPQIITSRMRLVLADFNMSCDDTGKLILKPRPNNN</sequence>
<keyword evidence="9" id="KW-0539">Nucleus</keyword>
<dbReference type="GO" id="GO:0006629">
    <property type="term" value="P:lipid metabolic process"/>
    <property type="evidence" value="ECO:0007669"/>
    <property type="project" value="UniProtKB-KW"/>
</dbReference>
<dbReference type="InterPro" id="IPR019168">
    <property type="entry name" value="NEP1-R1"/>
</dbReference>
<evidence type="ECO:0000256" key="9">
    <source>
        <dbReference type="ARBA" id="ARBA00023242"/>
    </source>
</evidence>
<evidence type="ECO:0000313" key="13">
    <source>
        <dbReference type="Proteomes" id="UP000594454"/>
    </source>
</evidence>
<accession>A0A7R8UMN3</accession>
<dbReference type="AlphaFoldDB" id="A0A7R8UMN3"/>
<dbReference type="GO" id="GO:0031965">
    <property type="term" value="C:nuclear membrane"/>
    <property type="evidence" value="ECO:0007669"/>
    <property type="project" value="UniProtKB-SubCell"/>
</dbReference>
<feature type="transmembrane region" description="Helical" evidence="11">
    <location>
        <begin position="69"/>
        <end position="93"/>
    </location>
</feature>
<evidence type="ECO:0000256" key="8">
    <source>
        <dbReference type="ARBA" id="ARBA00023136"/>
    </source>
</evidence>
<evidence type="ECO:0000256" key="2">
    <source>
        <dbReference type="ARBA" id="ARBA00004496"/>
    </source>
</evidence>
<proteinExistence type="inferred from homology"/>
<keyword evidence="13" id="KW-1185">Reference proteome</keyword>
<gene>
    <name evidence="12" type="ORF">HERILL_LOCUS6591</name>
</gene>
<evidence type="ECO:0000256" key="3">
    <source>
        <dbReference type="ARBA" id="ARBA00010998"/>
    </source>
</evidence>
<dbReference type="GO" id="GO:0005737">
    <property type="term" value="C:cytoplasm"/>
    <property type="evidence" value="ECO:0007669"/>
    <property type="project" value="UniProtKB-SubCell"/>
</dbReference>
<comment type="similarity">
    <text evidence="3">Belongs to the CNEP1R1 family.</text>
</comment>
<evidence type="ECO:0000256" key="7">
    <source>
        <dbReference type="ARBA" id="ARBA00023098"/>
    </source>
</evidence>
<keyword evidence="6 11" id="KW-1133">Transmembrane helix</keyword>
<dbReference type="GO" id="GO:0071595">
    <property type="term" value="C:Nem1-Spo7 phosphatase complex"/>
    <property type="evidence" value="ECO:0007669"/>
    <property type="project" value="InterPro"/>
</dbReference>
<evidence type="ECO:0000256" key="4">
    <source>
        <dbReference type="ARBA" id="ARBA00022490"/>
    </source>
</evidence>
<organism evidence="12 13">
    <name type="scientific">Hermetia illucens</name>
    <name type="common">Black soldier fly</name>
    <dbReference type="NCBI Taxonomy" id="343691"/>
    <lineage>
        <taxon>Eukaryota</taxon>
        <taxon>Metazoa</taxon>
        <taxon>Ecdysozoa</taxon>
        <taxon>Arthropoda</taxon>
        <taxon>Hexapoda</taxon>
        <taxon>Insecta</taxon>
        <taxon>Pterygota</taxon>
        <taxon>Neoptera</taxon>
        <taxon>Endopterygota</taxon>
        <taxon>Diptera</taxon>
        <taxon>Brachycera</taxon>
        <taxon>Stratiomyomorpha</taxon>
        <taxon>Stratiomyidae</taxon>
        <taxon>Hermetiinae</taxon>
        <taxon>Hermetia</taxon>
    </lineage>
</organism>
<feature type="transmembrane region" description="Helical" evidence="11">
    <location>
        <begin position="32"/>
        <end position="49"/>
    </location>
</feature>
<dbReference type="FunCoup" id="A0A7R8UMN3">
    <property type="interactions" value="751"/>
</dbReference>
<evidence type="ECO:0000256" key="6">
    <source>
        <dbReference type="ARBA" id="ARBA00022989"/>
    </source>
</evidence>
<name>A0A7R8UMN3_HERIL</name>
<dbReference type="PANTHER" id="PTHR20996:SF1">
    <property type="entry name" value="NUCLEAR ENVELOPE PHOSPHATASE-REGULATORY SUBUNIT 1"/>
    <property type="match status" value="1"/>
</dbReference>
<protein>
    <recommendedName>
        <fullName evidence="10">Transmembrane protein 188</fullName>
    </recommendedName>
</protein>
<keyword evidence="4" id="KW-0963">Cytoplasm</keyword>
<dbReference type="InParanoid" id="A0A7R8UMN3"/>
<evidence type="ECO:0000256" key="1">
    <source>
        <dbReference type="ARBA" id="ARBA00004232"/>
    </source>
</evidence>
<reference evidence="12 13" key="1">
    <citation type="submission" date="2020-11" db="EMBL/GenBank/DDBJ databases">
        <authorList>
            <person name="Wallbank WR R."/>
            <person name="Pardo Diaz C."/>
            <person name="Kozak K."/>
            <person name="Martin S."/>
            <person name="Jiggins C."/>
            <person name="Moest M."/>
            <person name="Warren A I."/>
            <person name="Generalovic N T."/>
            <person name="Byers J.R.P. K."/>
            <person name="Montejo-Kovacevich G."/>
            <person name="Yen C E."/>
        </authorList>
    </citation>
    <scope>NUCLEOTIDE SEQUENCE [LARGE SCALE GENOMIC DNA]</scope>
</reference>
<evidence type="ECO:0000256" key="11">
    <source>
        <dbReference type="SAM" id="Phobius"/>
    </source>
</evidence>
<dbReference type="Pfam" id="PF09771">
    <property type="entry name" value="Tmemb_18A"/>
    <property type="match status" value="1"/>
</dbReference>